<protein>
    <submittedName>
        <fullName evidence="2">Uncharacterized protein</fullName>
    </submittedName>
</protein>
<dbReference type="PANTHER" id="PTHR37067:SF3">
    <property type="entry name" value="PX DOMAIN-CONTAINING PROTEIN"/>
    <property type="match status" value="1"/>
</dbReference>
<proteinExistence type="predicted"/>
<dbReference type="EMBL" id="JAGRRH010000014">
    <property type="protein sequence ID" value="KAG7358139.1"/>
    <property type="molecule type" value="Genomic_DNA"/>
</dbReference>
<evidence type="ECO:0000313" key="3">
    <source>
        <dbReference type="Proteomes" id="UP000693970"/>
    </source>
</evidence>
<name>A0A9K3PUZ6_9STRA</name>
<organism evidence="2 3">
    <name type="scientific">Nitzschia inconspicua</name>
    <dbReference type="NCBI Taxonomy" id="303405"/>
    <lineage>
        <taxon>Eukaryota</taxon>
        <taxon>Sar</taxon>
        <taxon>Stramenopiles</taxon>
        <taxon>Ochrophyta</taxon>
        <taxon>Bacillariophyta</taxon>
        <taxon>Bacillariophyceae</taxon>
        <taxon>Bacillariophycidae</taxon>
        <taxon>Bacillariales</taxon>
        <taxon>Bacillariaceae</taxon>
        <taxon>Nitzschia</taxon>
    </lineage>
</organism>
<feature type="region of interest" description="Disordered" evidence="1">
    <location>
        <begin position="188"/>
        <end position="213"/>
    </location>
</feature>
<keyword evidence="3" id="KW-1185">Reference proteome</keyword>
<dbReference type="AlphaFoldDB" id="A0A9K3PUZ6"/>
<dbReference type="PANTHER" id="PTHR37067">
    <property type="entry name" value="PX DOMAIN-CONTAINING PROTEIN"/>
    <property type="match status" value="1"/>
</dbReference>
<gene>
    <name evidence="2" type="ORF">IV203_014726</name>
</gene>
<accession>A0A9K3PUZ6</accession>
<evidence type="ECO:0000256" key="1">
    <source>
        <dbReference type="SAM" id="MobiDB-lite"/>
    </source>
</evidence>
<evidence type="ECO:0000313" key="2">
    <source>
        <dbReference type="EMBL" id="KAG7358139.1"/>
    </source>
</evidence>
<comment type="caution">
    <text evidence="2">The sequence shown here is derived from an EMBL/GenBank/DDBJ whole genome shotgun (WGS) entry which is preliminary data.</text>
</comment>
<reference evidence="2" key="1">
    <citation type="journal article" date="2021" name="Sci. Rep.">
        <title>Diploid genomic architecture of Nitzschia inconspicua, an elite biomass production diatom.</title>
        <authorList>
            <person name="Oliver A."/>
            <person name="Podell S."/>
            <person name="Pinowska A."/>
            <person name="Traller J.C."/>
            <person name="Smith S.R."/>
            <person name="McClure R."/>
            <person name="Beliaev A."/>
            <person name="Bohutskyi P."/>
            <person name="Hill E.A."/>
            <person name="Rabines A."/>
            <person name="Zheng H."/>
            <person name="Allen L.Z."/>
            <person name="Kuo A."/>
            <person name="Grigoriev I.V."/>
            <person name="Allen A.E."/>
            <person name="Hazlebeck D."/>
            <person name="Allen E.E."/>
        </authorList>
    </citation>
    <scope>NUCLEOTIDE SEQUENCE</scope>
    <source>
        <strain evidence="2">Hildebrandi</strain>
    </source>
</reference>
<reference evidence="2" key="2">
    <citation type="submission" date="2021-04" db="EMBL/GenBank/DDBJ databases">
        <authorList>
            <person name="Podell S."/>
        </authorList>
    </citation>
    <scope>NUCLEOTIDE SEQUENCE</scope>
    <source>
        <strain evidence="2">Hildebrandi</strain>
    </source>
</reference>
<dbReference type="Proteomes" id="UP000693970">
    <property type="component" value="Unassembled WGS sequence"/>
</dbReference>
<sequence>MKKFVKIYNTTKVNGSNSTNATTLRCADNQGRSYSGYIRNETSTITSRQIDLLSSIDFAWNLTNKTLHEEWIHEYFKLYWHHFEHNSTIISQSSGYNSDFDYWVEILKRDYNAGNFEQGKIDLLNDVDFNRTFTPVATWKDMYEQLLQYYERFGSMPPHMAQARTFLLFSFQGMGVVHRKRLEHGFVANNDNPTDLRNGRTNNNTTKTTSDVPPPFTPAMLEYLLHQVGQKEHRSGGFLKVDDDVTFGEQHPQPLLVHVQHWATLMEHHFALCNHLKNHLVVKKAFNRLCSDRFLNTTTGITCHLRRQQNLQREMKSICPTFVYTRWISMGKLLKWLKINRIRLQEHFAERKPSCTPAREWWLVVLIIQPLVELIEKTFLSIQGFNALVQEQRQELHYLINDISSRCNLKGPLTAAEKLEFVKALEDDPFHGWILQDYCVARKEIFQCIDEVGAFVESELDELKNSTDANSMSEVDQIASTVANFSLEFVVGVSNIVAERNSVNKASDQLPPICPLDLCSMNTRLFTASLKHQRRQLRQCFNDEGIEQIDQQFRNLRIAVREEKGLATILLKEQASSNLSTFENCWSPLRGRDYDSLRNYCRGITSVMPGTASVESDFSIINWTKDPNPHSLTHFSLEAILHCKQFGRLRKLFEE</sequence>